<feature type="compositionally biased region" description="Basic and acidic residues" evidence="1">
    <location>
        <begin position="1"/>
        <end position="19"/>
    </location>
</feature>
<gene>
    <name evidence="2" type="ORF">ACN42_g11974</name>
</gene>
<evidence type="ECO:0000313" key="2">
    <source>
        <dbReference type="EMBL" id="KUM55340.1"/>
    </source>
</evidence>
<dbReference type="AlphaFoldDB" id="A0A117NK13"/>
<dbReference type="Proteomes" id="UP000055045">
    <property type="component" value="Unassembled WGS sequence"/>
</dbReference>
<feature type="region of interest" description="Disordered" evidence="1">
    <location>
        <begin position="1"/>
        <end position="37"/>
    </location>
</feature>
<sequence length="37" mass="4312">KRFKENLAFRPTHHSENRYPPKLLSTSPHADNSPLQP</sequence>
<dbReference type="EMBL" id="LLXE01001622">
    <property type="protein sequence ID" value="KUM55340.1"/>
    <property type="molecule type" value="Genomic_DNA"/>
</dbReference>
<feature type="compositionally biased region" description="Polar residues" evidence="1">
    <location>
        <begin position="24"/>
        <end position="37"/>
    </location>
</feature>
<accession>A0A117NK13</accession>
<evidence type="ECO:0000313" key="3">
    <source>
        <dbReference type="Proteomes" id="UP000055045"/>
    </source>
</evidence>
<comment type="caution">
    <text evidence="2">The sequence shown here is derived from an EMBL/GenBank/DDBJ whole genome shotgun (WGS) entry which is preliminary data.</text>
</comment>
<organism evidence="2 3">
    <name type="scientific">Penicillium freii</name>
    <dbReference type="NCBI Taxonomy" id="48697"/>
    <lineage>
        <taxon>Eukaryota</taxon>
        <taxon>Fungi</taxon>
        <taxon>Dikarya</taxon>
        <taxon>Ascomycota</taxon>
        <taxon>Pezizomycotina</taxon>
        <taxon>Eurotiomycetes</taxon>
        <taxon>Eurotiomycetidae</taxon>
        <taxon>Eurotiales</taxon>
        <taxon>Aspergillaceae</taxon>
        <taxon>Penicillium</taxon>
    </lineage>
</organism>
<protein>
    <submittedName>
        <fullName evidence="2">Uncharacterized protein</fullName>
    </submittedName>
</protein>
<reference evidence="2 3" key="1">
    <citation type="submission" date="2015-10" db="EMBL/GenBank/DDBJ databases">
        <title>Genome sequencing of Penicillium freii.</title>
        <authorList>
            <person name="Nguyen H.D."/>
            <person name="Visagie C.M."/>
            <person name="Seifert K.A."/>
        </authorList>
    </citation>
    <scope>NUCLEOTIDE SEQUENCE [LARGE SCALE GENOMIC DNA]</scope>
    <source>
        <strain evidence="2 3">DAOM 242723</strain>
    </source>
</reference>
<evidence type="ECO:0000256" key="1">
    <source>
        <dbReference type="SAM" id="MobiDB-lite"/>
    </source>
</evidence>
<name>A0A117NK13_PENFR</name>
<proteinExistence type="predicted"/>
<keyword evidence="3" id="KW-1185">Reference proteome</keyword>
<feature type="non-terminal residue" evidence="2">
    <location>
        <position position="1"/>
    </location>
</feature>